<dbReference type="PANTHER" id="PTHR40518:SF1">
    <property type="entry name" value="ACETOACETATE DECARBOXYLASE"/>
    <property type="match status" value="1"/>
</dbReference>
<dbReference type="GeneID" id="26246098"/>
<accession>A0A7D5Z8Q6</accession>
<dbReference type="Proteomes" id="UP000510686">
    <property type="component" value="Chromosome 5"/>
</dbReference>
<evidence type="ECO:0000313" key="3">
    <source>
        <dbReference type="Proteomes" id="UP000510686"/>
    </source>
</evidence>
<dbReference type="OrthoDB" id="9970474at2759"/>
<feature type="region of interest" description="Disordered" evidence="1">
    <location>
        <begin position="1"/>
        <end position="39"/>
    </location>
</feature>
<dbReference type="PANTHER" id="PTHR40518">
    <property type="entry name" value="ACETOACETATE DECARBOXYLASE"/>
    <property type="match status" value="1"/>
</dbReference>
<dbReference type="InterPro" id="IPR023375">
    <property type="entry name" value="ADC_dom_sf"/>
</dbReference>
<dbReference type="EMBL" id="CP058936">
    <property type="protein sequence ID" value="QLI71626.1"/>
    <property type="molecule type" value="Genomic_DNA"/>
</dbReference>
<dbReference type="AlphaFoldDB" id="A0A7D5Z8Q6"/>
<dbReference type="Gene3D" id="2.40.400.10">
    <property type="entry name" value="Acetoacetate decarboxylase-like"/>
    <property type="match status" value="1"/>
</dbReference>
<organism evidence="2 3">
    <name type="scientific">Metarhizium brunneum</name>
    <dbReference type="NCBI Taxonomy" id="500148"/>
    <lineage>
        <taxon>Eukaryota</taxon>
        <taxon>Fungi</taxon>
        <taxon>Dikarya</taxon>
        <taxon>Ascomycota</taxon>
        <taxon>Pezizomycotina</taxon>
        <taxon>Sordariomycetes</taxon>
        <taxon>Hypocreomycetidae</taxon>
        <taxon>Hypocreales</taxon>
        <taxon>Clavicipitaceae</taxon>
        <taxon>Metarhizium</taxon>
    </lineage>
</organism>
<evidence type="ECO:0000256" key="1">
    <source>
        <dbReference type="SAM" id="MobiDB-lite"/>
    </source>
</evidence>
<evidence type="ECO:0008006" key="4">
    <source>
        <dbReference type="Google" id="ProtNLM"/>
    </source>
</evidence>
<proteinExistence type="predicted"/>
<gene>
    <name evidence="2" type="ORF">G6M90_00g085520</name>
</gene>
<keyword evidence="3" id="KW-1185">Reference proteome</keyword>
<protein>
    <recommendedName>
        <fullName evidence="4">Acetoacetate decarboxylase</fullName>
    </recommendedName>
</protein>
<dbReference type="RefSeq" id="XP_014541109.1">
    <property type="nucleotide sequence ID" value="XM_014685623.1"/>
</dbReference>
<dbReference type="SUPFAM" id="SSF160104">
    <property type="entry name" value="Acetoacetate decarboxylase-like"/>
    <property type="match status" value="1"/>
</dbReference>
<name>A0A7D5Z8Q6_9HYPO</name>
<dbReference type="KEGG" id="mbrn:26246098"/>
<evidence type="ECO:0000313" key="2">
    <source>
        <dbReference type="EMBL" id="QLI71626.1"/>
    </source>
</evidence>
<sequence>MATTTTVVEKPGGGGATDSSPPEDTPASSSTPSPSIPAVAPPWQLTGDVYFFSWWSRSSQLPAHAYSPLEAGSEFAAAASGRPVGGLGMIQILRYRDSPVGPYDEMLVVPGSFDWSRDTSDGRPAGVGRNPRISRIYVSQERSCYNGRLNWNTPKHLARFDWHFGPGGAVTVKVYPHDTHGDASEAQPSAVPFFQATWAPIRFVPAFPFATGWVNRLGLDTTLVMPPLPRGRGSRGELPGTDAWCSLAPNQYSRRTRLGWFDIAQPEAAAAADDDADTAPEHHPNFWPGLRRWQLGLKMENADLRFDLPIDVWRPQRANL</sequence>
<feature type="compositionally biased region" description="Low complexity" evidence="1">
    <location>
        <begin position="17"/>
        <end position="39"/>
    </location>
</feature>
<reference evidence="2 3" key="1">
    <citation type="submission" date="2020-07" db="EMBL/GenBank/DDBJ databases">
        <title>Telomere length de novo assembly of all 7 chromosomes of the fungus, Metarhizium brunneum, using a novel assembly pipeline.</title>
        <authorList>
            <person name="Saud z."/>
            <person name="Kortsinoglou A."/>
            <person name="Kouvelis V.N."/>
            <person name="Butt T.M."/>
        </authorList>
    </citation>
    <scope>NUCLEOTIDE SEQUENCE [LARGE SCALE GENOMIC DNA]</scope>
    <source>
        <strain evidence="2 3">4556</strain>
    </source>
</reference>